<dbReference type="Proteomes" id="UP000427373">
    <property type="component" value="Chromosome"/>
</dbReference>
<dbReference type="KEGG" id="soh:D1869_03990"/>
<evidence type="ECO:0000313" key="4">
    <source>
        <dbReference type="Proteomes" id="UP000427373"/>
    </source>
</evidence>
<dbReference type="CDD" id="cd02109">
    <property type="entry name" value="arch_bact_SO_family_Moco"/>
    <property type="match status" value="1"/>
</dbReference>
<reference evidence="2 5" key="2">
    <citation type="submission" date="2020-08" db="EMBL/GenBank/DDBJ databases">
        <title>Genomic Encyclopedia of Type Strains, Phase IV (KMG-IV): sequencing the most valuable type-strain genomes for metagenomic binning, comparative biology and taxonomic classification.</title>
        <authorList>
            <person name="Goeker M."/>
        </authorList>
    </citation>
    <scope>NUCLEOTIDE SEQUENCE [LARGE SCALE GENOMIC DNA]</scope>
    <source>
        <strain evidence="2 5">DSM 12421</strain>
    </source>
</reference>
<dbReference type="InterPro" id="IPR036374">
    <property type="entry name" value="OxRdtase_Mopterin-bd_sf"/>
</dbReference>
<dbReference type="RefSeq" id="WP_156014011.1">
    <property type="nucleotide sequence ID" value="NZ_CP045484.1"/>
</dbReference>
<dbReference type="GeneID" id="42800379"/>
<dbReference type="PANTHER" id="PTHR43032:SF4">
    <property type="entry name" value="OXIDOREDUCTASE MOLYBDOPTERIN-BINDING DOMAIN-CONTAINING PROTEIN"/>
    <property type="match status" value="1"/>
</dbReference>
<dbReference type="EMBL" id="JACHFY010000014">
    <property type="protein sequence ID" value="MBB5254369.1"/>
    <property type="molecule type" value="Genomic_DNA"/>
</dbReference>
<dbReference type="OrthoDB" id="24039at2157"/>
<dbReference type="Pfam" id="PF00174">
    <property type="entry name" value="Oxidored_molyb"/>
    <property type="match status" value="1"/>
</dbReference>
<organism evidence="3 4">
    <name type="scientific">Sulfurisphaera ohwakuensis</name>
    <dbReference type="NCBI Taxonomy" id="69656"/>
    <lineage>
        <taxon>Archaea</taxon>
        <taxon>Thermoproteota</taxon>
        <taxon>Thermoprotei</taxon>
        <taxon>Sulfolobales</taxon>
        <taxon>Sulfolobaceae</taxon>
        <taxon>Sulfurisphaera</taxon>
    </lineage>
</organism>
<dbReference type="SUPFAM" id="SSF56524">
    <property type="entry name" value="Oxidoreductase molybdopterin-binding domain"/>
    <property type="match status" value="1"/>
</dbReference>
<evidence type="ECO:0000313" key="3">
    <source>
        <dbReference type="EMBL" id="QGR16454.1"/>
    </source>
</evidence>
<gene>
    <name evidence="3" type="ORF">D1869_03990</name>
    <name evidence="2" type="ORF">HNQ62_002143</name>
</gene>
<keyword evidence="4" id="KW-1185">Reference proteome</keyword>
<feature type="domain" description="Oxidoreductase molybdopterin-binding" evidence="1">
    <location>
        <begin position="21"/>
        <end position="167"/>
    </location>
</feature>
<evidence type="ECO:0000313" key="2">
    <source>
        <dbReference type="EMBL" id="MBB5254369.1"/>
    </source>
</evidence>
<reference evidence="3 4" key="1">
    <citation type="submission" date="2019-10" db="EMBL/GenBank/DDBJ databases">
        <title>Genome Sequences from Six Type Strain Members of the Archaeal Family Sulfolobaceae: Acidianus ambivalens, Acidianus infernus, Metallosphaera prunae, Stygiolobus azoricus, Sulfolobus metallicus, and Sulfurisphaera ohwakuensis.</title>
        <authorList>
            <person name="Counts J.A."/>
            <person name="Kelly R.M."/>
        </authorList>
    </citation>
    <scope>NUCLEOTIDE SEQUENCE [LARGE SCALE GENOMIC DNA]</scope>
    <source>
        <strain evidence="3 4">TA-1</strain>
    </source>
</reference>
<dbReference type="PANTHER" id="PTHR43032">
    <property type="entry name" value="PROTEIN-METHIONINE-SULFOXIDE REDUCTASE"/>
    <property type="match status" value="1"/>
</dbReference>
<name>A0A650CF73_SULOH</name>
<sequence length="200" mass="23565">MQRQSPPNQHYVKKFIYYAALGVPHVDIQKYRLKISGLVENPIEFTYEQLLNMIDTKYTKDFHCVTGWSVADVEWEGIKLKRLAEMAKVKNEAKWVIFYSLDGYTATIPIEDALHEDTIIALKMNGKPLDIKAGFPARPFIPHLYGWKSAKWLTEIEFVKDYVDGFWEERGYHERGNVWEEERFKGEGYSHKGWKRNPIF</sequence>
<proteinExistence type="predicted"/>
<dbReference type="EMBL" id="CP045484">
    <property type="protein sequence ID" value="QGR16454.1"/>
    <property type="molecule type" value="Genomic_DNA"/>
</dbReference>
<accession>A0A650CF73</accession>
<dbReference type="Proteomes" id="UP000582213">
    <property type="component" value="Unassembled WGS sequence"/>
</dbReference>
<dbReference type="AlphaFoldDB" id="A0A650CF73"/>
<evidence type="ECO:0000313" key="5">
    <source>
        <dbReference type="Proteomes" id="UP000582213"/>
    </source>
</evidence>
<dbReference type="InterPro" id="IPR000572">
    <property type="entry name" value="OxRdtase_Mopterin-bd_dom"/>
</dbReference>
<evidence type="ECO:0000259" key="1">
    <source>
        <dbReference type="Pfam" id="PF00174"/>
    </source>
</evidence>
<protein>
    <submittedName>
        <fullName evidence="2">DMSO/TMAO reductase YedYZ molybdopterin-dependent catalytic subunit</fullName>
    </submittedName>
    <submittedName>
        <fullName evidence="3">Molybdopterin-dependent oxidoreductase</fullName>
    </submittedName>
</protein>
<dbReference type="Gene3D" id="3.90.420.10">
    <property type="entry name" value="Oxidoreductase, molybdopterin-binding domain"/>
    <property type="match status" value="1"/>
</dbReference>